<dbReference type="InterPro" id="IPR003462">
    <property type="entry name" value="ODC_Mu_crystall"/>
</dbReference>
<name>A0ABU0C4W2_9BRAD</name>
<dbReference type="PIRSF" id="PIRSF001439">
    <property type="entry name" value="CryM"/>
    <property type="match status" value="1"/>
</dbReference>
<organism evidence="2 3">
    <name type="scientific">Rhodopseudomonas julia</name>
    <dbReference type="NCBI Taxonomy" id="200617"/>
    <lineage>
        <taxon>Bacteria</taxon>
        <taxon>Pseudomonadati</taxon>
        <taxon>Pseudomonadota</taxon>
        <taxon>Alphaproteobacteria</taxon>
        <taxon>Hyphomicrobiales</taxon>
        <taxon>Nitrobacteraceae</taxon>
        <taxon>Rhodopseudomonas</taxon>
    </lineage>
</organism>
<dbReference type="SUPFAM" id="SSF51735">
    <property type="entry name" value="NAD(P)-binding Rossmann-fold domains"/>
    <property type="match status" value="1"/>
</dbReference>
<sequence length="310" mass="32940">MRLVNETQARTCVTLENAIEAVAAAFRDVAEGSARNLPVVRERLASGLGTFGVKSGEIDRFALVGLKAGGYWPGNAAKSDLTNHQSTTLLFDAASGKALACVEANWLTEARTAAAGAVAIRALSRPNSTDLGILGTGMQARSQIEAAMTVRNIKKVRIWGPEDRQANALAEVLSEAHPQIEIIVAEREDTVRSSDILITVTPSQAELFPEDWSPAGQHINAMGADTAGKQELPVSLLARSRLFYDDLVQSATLGEFQRIDLKSGTASSLLDVLAGKAVGRESEDERTIFDSTGIAVQDLAVAQLALSETV</sequence>
<comment type="similarity">
    <text evidence="1">Belongs to the ornithine cyclodeaminase/mu-crystallin family.</text>
</comment>
<dbReference type="EMBL" id="JAUSUK010000001">
    <property type="protein sequence ID" value="MDQ0325548.1"/>
    <property type="molecule type" value="Genomic_DNA"/>
</dbReference>
<dbReference type="PANTHER" id="PTHR13812">
    <property type="entry name" value="KETIMINE REDUCTASE MU-CRYSTALLIN"/>
    <property type="match status" value="1"/>
</dbReference>
<evidence type="ECO:0000256" key="1">
    <source>
        <dbReference type="ARBA" id="ARBA00008903"/>
    </source>
</evidence>
<protein>
    <submittedName>
        <fullName evidence="2">Ornithine cyclodeaminase</fullName>
        <ecNumber evidence="2">4.3.1.12</ecNumber>
    </submittedName>
</protein>
<evidence type="ECO:0000313" key="3">
    <source>
        <dbReference type="Proteomes" id="UP001230253"/>
    </source>
</evidence>
<dbReference type="Proteomes" id="UP001230253">
    <property type="component" value="Unassembled WGS sequence"/>
</dbReference>
<dbReference type="EC" id="4.3.1.12" evidence="2"/>
<dbReference type="GO" id="GO:0008473">
    <property type="term" value="F:ornithine cyclodeaminase activity"/>
    <property type="evidence" value="ECO:0007669"/>
    <property type="project" value="UniProtKB-EC"/>
</dbReference>
<dbReference type="Pfam" id="PF02423">
    <property type="entry name" value="OCD_Mu_crystall"/>
    <property type="match status" value="1"/>
</dbReference>
<dbReference type="PANTHER" id="PTHR13812:SF19">
    <property type="entry name" value="KETIMINE REDUCTASE MU-CRYSTALLIN"/>
    <property type="match status" value="1"/>
</dbReference>
<keyword evidence="3" id="KW-1185">Reference proteome</keyword>
<dbReference type="InterPro" id="IPR023401">
    <property type="entry name" value="ODC_N"/>
</dbReference>
<dbReference type="RefSeq" id="WP_307153732.1">
    <property type="nucleotide sequence ID" value="NZ_JAUSUK010000001.1"/>
</dbReference>
<keyword evidence="2" id="KW-0456">Lyase</keyword>
<proteinExistence type="inferred from homology"/>
<evidence type="ECO:0000313" key="2">
    <source>
        <dbReference type="EMBL" id="MDQ0325548.1"/>
    </source>
</evidence>
<accession>A0ABU0C4W2</accession>
<gene>
    <name evidence="2" type="ORF">J2R99_001397</name>
</gene>
<dbReference type="Gene3D" id="3.40.50.720">
    <property type="entry name" value="NAD(P)-binding Rossmann-like Domain"/>
    <property type="match status" value="1"/>
</dbReference>
<dbReference type="Gene3D" id="3.30.1780.10">
    <property type="entry name" value="ornithine cyclodeaminase, domain 1"/>
    <property type="match status" value="1"/>
</dbReference>
<reference evidence="2 3" key="1">
    <citation type="submission" date="2023-07" db="EMBL/GenBank/DDBJ databases">
        <title>Genomic Encyclopedia of Type Strains, Phase IV (KMG-IV): sequencing the most valuable type-strain genomes for metagenomic binning, comparative biology and taxonomic classification.</title>
        <authorList>
            <person name="Goeker M."/>
        </authorList>
    </citation>
    <scope>NUCLEOTIDE SEQUENCE [LARGE SCALE GENOMIC DNA]</scope>
    <source>
        <strain evidence="2 3">DSM 11549</strain>
    </source>
</reference>
<dbReference type="InterPro" id="IPR036291">
    <property type="entry name" value="NAD(P)-bd_dom_sf"/>
</dbReference>
<comment type="caution">
    <text evidence="2">The sequence shown here is derived from an EMBL/GenBank/DDBJ whole genome shotgun (WGS) entry which is preliminary data.</text>
</comment>